<proteinExistence type="predicted"/>
<name>A0A9W4TC93_9GLOM</name>
<protein>
    <submittedName>
        <fullName evidence="1">8656_t:CDS:1</fullName>
    </submittedName>
</protein>
<keyword evidence="2" id="KW-1185">Reference proteome</keyword>
<gene>
    <name evidence="1" type="ORF">FWILDA_LOCUS19187</name>
</gene>
<dbReference type="OrthoDB" id="10349279at2759"/>
<organism evidence="1 2">
    <name type="scientific">Funneliformis geosporum</name>
    <dbReference type="NCBI Taxonomy" id="1117311"/>
    <lineage>
        <taxon>Eukaryota</taxon>
        <taxon>Fungi</taxon>
        <taxon>Fungi incertae sedis</taxon>
        <taxon>Mucoromycota</taxon>
        <taxon>Glomeromycotina</taxon>
        <taxon>Glomeromycetes</taxon>
        <taxon>Glomerales</taxon>
        <taxon>Glomeraceae</taxon>
        <taxon>Funneliformis</taxon>
    </lineage>
</organism>
<reference evidence="1" key="1">
    <citation type="submission" date="2022-08" db="EMBL/GenBank/DDBJ databases">
        <authorList>
            <person name="Kallberg Y."/>
            <person name="Tangrot J."/>
            <person name="Rosling A."/>
        </authorList>
    </citation>
    <scope>NUCLEOTIDE SEQUENCE</scope>
    <source>
        <strain evidence="1">Wild A</strain>
    </source>
</reference>
<sequence>TMYRKEEGKPRNQSGLHDSISMVSRFAVTEGRGSELIGFQPFDRQGNRPVSFLRGLLESPLYVNSLYAPSSIAPSKDPWQEPRVVPAILYSGAAELPFP</sequence>
<feature type="non-terminal residue" evidence="1">
    <location>
        <position position="99"/>
    </location>
</feature>
<evidence type="ECO:0000313" key="2">
    <source>
        <dbReference type="Proteomes" id="UP001153678"/>
    </source>
</evidence>
<dbReference type="Proteomes" id="UP001153678">
    <property type="component" value="Unassembled WGS sequence"/>
</dbReference>
<dbReference type="AlphaFoldDB" id="A0A9W4TC93"/>
<comment type="caution">
    <text evidence="1">The sequence shown here is derived from an EMBL/GenBank/DDBJ whole genome shotgun (WGS) entry which is preliminary data.</text>
</comment>
<accession>A0A9W4TC93</accession>
<dbReference type="EMBL" id="CAMKVN010021990">
    <property type="protein sequence ID" value="CAI2199664.1"/>
    <property type="molecule type" value="Genomic_DNA"/>
</dbReference>
<evidence type="ECO:0000313" key="1">
    <source>
        <dbReference type="EMBL" id="CAI2199664.1"/>
    </source>
</evidence>